<feature type="region of interest" description="Disordered" evidence="1">
    <location>
        <begin position="1"/>
        <end position="199"/>
    </location>
</feature>
<dbReference type="OrthoDB" id="3035187at2759"/>
<organism evidence="2 3">
    <name type="scientific">Phellinidium pouzarii</name>
    <dbReference type="NCBI Taxonomy" id="167371"/>
    <lineage>
        <taxon>Eukaryota</taxon>
        <taxon>Fungi</taxon>
        <taxon>Dikarya</taxon>
        <taxon>Basidiomycota</taxon>
        <taxon>Agaricomycotina</taxon>
        <taxon>Agaricomycetes</taxon>
        <taxon>Hymenochaetales</taxon>
        <taxon>Hymenochaetaceae</taxon>
        <taxon>Phellinidium</taxon>
    </lineage>
</organism>
<feature type="compositionally biased region" description="Polar residues" evidence="1">
    <location>
        <begin position="23"/>
        <end position="51"/>
    </location>
</feature>
<feature type="compositionally biased region" description="Low complexity" evidence="1">
    <location>
        <begin position="52"/>
        <end position="66"/>
    </location>
</feature>
<evidence type="ECO:0000313" key="3">
    <source>
        <dbReference type="Proteomes" id="UP000308199"/>
    </source>
</evidence>
<dbReference type="Proteomes" id="UP000308199">
    <property type="component" value="Unassembled WGS sequence"/>
</dbReference>
<sequence>MYNGSQPDFHGSTPNLNIEMPSPRSTPNTNYSPSTQNTVYQNRPSLSSNLHASSPTLSYSPSASAYGTPPEMPAAQPLRTGSPVLLTPGSRTISAAAFKRPQMRSPSGSGPNADTRPLPDVSPLALRKKSVSGPGLPGSPYPQARDGPPGRRSNDSANRPEQEYDDSYEFISSYGEPGDSTPGYGGGKFATNLEGDELR</sequence>
<protein>
    <submittedName>
        <fullName evidence="2">Uncharacterized protein</fullName>
    </submittedName>
</protein>
<comment type="caution">
    <text evidence="2">The sequence shown here is derived from an EMBL/GenBank/DDBJ whole genome shotgun (WGS) entry which is preliminary data.</text>
</comment>
<evidence type="ECO:0000256" key="1">
    <source>
        <dbReference type="SAM" id="MobiDB-lite"/>
    </source>
</evidence>
<keyword evidence="3" id="KW-1185">Reference proteome</keyword>
<dbReference type="EMBL" id="SGPK01000091">
    <property type="protein sequence ID" value="THH08667.1"/>
    <property type="molecule type" value="Genomic_DNA"/>
</dbReference>
<reference evidence="2 3" key="1">
    <citation type="submission" date="2019-02" db="EMBL/GenBank/DDBJ databases">
        <title>Genome sequencing of the rare red list fungi Phellinidium pouzarii.</title>
        <authorList>
            <person name="Buettner E."/>
            <person name="Kellner H."/>
        </authorList>
    </citation>
    <scope>NUCLEOTIDE SEQUENCE [LARGE SCALE GENOMIC DNA]</scope>
    <source>
        <strain evidence="2 3">DSM 108285</strain>
    </source>
</reference>
<feature type="compositionally biased region" description="Polar residues" evidence="1">
    <location>
        <begin position="1"/>
        <end position="16"/>
    </location>
</feature>
<evidence type="ECO:0000313" key="2">
    <source>
        <dbReference type="EMBL" id="THH08667.1"/>
    </source>
</evidence>
<dbReference type="AlphaFoldDB" id="A0A4S4LAV6"/>
<name>A0A4S4LAV6_9AGAM</name>
<feature type="compositionally biased region" description="Basic and acidic residues" evidence="1">
    <location>
        <begin position="148"/>
        <end position="162"/>
    </location>
</feature>
<proteinExistence type="predicted"/>
<gene>
    <name evidence="2" type="ORF">EW145_g2539</name>
</gene>
<accession>A0A4S4LAV6</accession>